<dbReference type="CDD" id="cd08222">
    <property type="entry name" value="STKc_Nek11"/>
    <property type="match status" value="1"/>
</dbReference>
<sequence length="794" mass="89268">MPPARGVKKPKDDKSDHRVLANRYVVEKKLGSGNYGTAYLVHDTKANTSKGEEEWKVLKEISCSDLAPDETVDAMHEAKLLSKLHHPNIVRFNDSFLDGEFFCIITEYCEGGDLDDKITAYKKSGRQVDQTLIMDWFVQLVLAVQHMHSRRVLHRDLKTRNIFLKNNMIKIGDFGISRVLMGTTDMASTFTGTPYYMSPEVLKHEGYNSKSDIWSIACILYELCSLQHAFEGQSLMGVMYKIVEGKTPEIPKKYDSNIQELLNVMLNRDPAKRPSATEVTKLPFVLRHMEKMKKRIAEIKEHREETREYIERDTQELATLLREKTHMEDLKDVSLKEPIPQQTQPHPQQHRTQSPSVQDPYQNLTPKERMRIRKMQMADEKAQIFSAHARNNLVKNIQRKEELKGTIGTFNRPAWQGGRGEQHQPMYYDEPQQGYVGEGSFRSRLPGTSPDIYYEDDGGMGDSGSNWEREDMGTVREGTVSYHSYEDRPIKSAVSPSAYTKEGPYQSYDDRPIKPAVSPNPYSEDGMGTLKAPSAGDDRPITPLKKGLNLDDPNISLATPPGLKPLQTKKTPAKKTEQAKTAPSKSAKGTKPALLKTSQQVSKPVKSPTSPTKKAAPPTSRTNAKPKKESPESPTKVLTRVAETIPADADAAETFYSQHEDFESGSESGDDVGSDMDDEYDALMECMQSALDTDSGDQGATLKDNTLSPFSPAMRETKIKNLRAECERKIGKESFKSAYAFLKAARFGDKTSAGDTTMDEGEIMKGLKRFVKNPSDCFLIDQLLFLEEQASFDR</sequence>
<dbReference type="GO" id="GO:0004674">
    <property type="term" value="F:protein serine/threonine kinase activity"/>
    <property type="evidence" value="ECO:0007669"/>
    <property type="project" value="UniProtKB-KW"/>
</dbReference>
<dbReference type="GO" id="GO:0005524">
    <property type="term" value="F:ATP binding"/>
    <property type="evidence" value="ECO:0007669"/>
    <property type="project" value="UniProtKB-KW"/>
</dbReference>
<dbReference type="OMA" id="PITPMRD"/>
<dbReference type="EnsemblMetazoa" id="XM_038213773.1">
    <property type="protein sequence ID" value="XP_038069701.1"/>
    <property type="gene ID" value="LOC119738812"/>
</dbReference>
<reference evidence="12" key="1">
    <citation type="submission" date="2022-11" db="UniProtKB">
        <authorList>
            <consortium name="EnsemblMetazoa"/>
        </authorList>
    </citation>
    <scope>IDENTIFICATION</scope>
</reference>
<evidence type="ECO:0000256" key="10">
    <source>
        <dbReference type="SAM" id="MobiDB-lite"/>
    </source>
</evidence>
<keyword evidence="13" id="KW-1185">Reference proteome</keyword>
<keyword evidence="4" id="KW-0808">Transferase</keyword>
<evidence type="ECO:0000256" key="7">
    <source>
        <dbReference type="ARBA" id="ARBA00022840"/>
    </source>
</evidence>
<name>A0A914B133_PATMI</name>
<dbReference type="SMART" id="SM00220">
    <property type="entry name" value="S_TKc"/>
    <property type="match status" value="1"/>
</dbReference>
<evidence type="ECO:0000313" key="12">
    <source>
        <dbReference type="EnsemblMetazoa" id="XP_038069702.1"/>
    </source>
</evidence>
<keyword evidence="3" id="KW-0723">Serine/threonine-protein kinase</keyword>
<keyword evidence="7" id="KW-0067">ATP-binding</keyword>
<dbReference type="InterPro" id="IPR051131">
    <property type="entry name" value="NEK_Ser/Thr_kinase_NIMA"/>
</dbReference>
<dbReference type="GeneID" id="119738812"/>
<proteinExistence type="inferred from homology"/>
<evidence type="ECO:0000313" key="13">
    <source>
        <dbReference type="Proteomes" id="UP000887568"/>
    </source>
</evidence>
<evidence type="ECO:0000256" key="6">
    <source>
        <dbReference type="ARBA" id="ARBA00022777"/>
    </source>
</evidence>
<dbReference type="PANTHER" id="PTHR44899:SF8">
    <property type="entry name" value="NIMA-RELATED KINASE 11"/>
    <property type="match status" value="1"/>
</dbReference>
<keyword evidence="5" id="KW-0547">Nucleotide-binding</keyword>
<evidence type="ECO:0000256" key="1">
    <source>
        <dbReference type="ARBA" id="ARBA00010886"/>
    </source>
</evidence>
<evidence type="ECO:0000256" key="9">
    <source>
        <dbReference type="ARBA" id="ARBA00048679"/>
    </source>
</evidence>
<protein>
    <recommendedName>
        <fullName evidence="2">non-specific serine/threonine protein kinase</fullName>
        <ecNumber evidence="2">2.7.11.1</ecNumber>
    </recommendedName>
</protein>
<dbReference type="Gene3D" id="3.30.200.20">
    <property type="entry name" value="Phosphorylase Kinase, domain 1"/>
    <property type="match status" value="1"/>
</dbReference>
<dbReference type="AlphaFoldDB" id="A0A914B133"/>
<feature type="domain" description="Protein kinase" evidence="11">
    <location>
        <begin position="24"/>
        <end position="285"/>
    </location>
</feature>
<dbReference type="Pfam" id="PF00069">
    <property type="entry name" value="Pkinase"/>
    <property type="match status" value="1"/>
</dbReference>
<dbReference type="PANTHER" id="PTHR44899">
    <property type="entry name" value="CAMK FAMILY PROTEIN KINASE"/>
    <property type="match status" value="1"/>
</dbReference>
<feature type="region of interest" description="Disordered" evidence="10">
    <location>
        <begin position="493"/>
        <end position="677"/>
    </location>
</feature>
<dbReference type="EnsemblMetazoa" id="XM_038213774.1">
    <property type="protein sequence ID" value="XP_038069702.1"/>
    <property type="gene ID" value="LOC119738812"/>
</dbReference>
<comment type="catalytic activity">
    <reaction evidence="9">
        <text>L-seryl-[protein] + ATP = O-phospho-L-seryl-[protein] + ADP + H(+)</text>
        <dbReference type="Rhea" id="RHEA:17989"/>
        <dbReference type="Rhea" id="RHEA-COMP:9863"/>
        <dbReference type="Rhea" id="RHEA-COMP:11604"/>
        <dbReference type="ChEBI" id="CHEBI:15378"/>
        <dbReference type="ChEBI" id="CHEBI:29999"/>
        <dbReference type="ChEBI" id="CHEBI:30616"/>
        <dbReference type="ChEBI" id="CHEBI:83421"/>
        <dbReference type="ChEBI" id="CHEBI:456216"/>
        <dbReference type="EC" id="2.7.11.1"/>
    </reaction>
</comment>
<evidence type="ECO:0000256" key="3">
    <source>
        <dbReference type="ARBA" id="ARBA00022527"/>
    </source>
</evidence>
<feature type="compositionally biased region" description="Low complexity" evidence="10">
    <location>
        <begin position="601"/>
        <end position="620"/>
    </location>
</feature>
<accession>A0A914B133</accession>
<evidence type="ECO:0000256" key="2">
    <source>
        <dbReference type="ARBA" id="ARBA00012513"/>
    </source>
</evidence>
<evidence type="ECO:0000256" key="5">
    <source>
        <dbReference type="ARBA" id="ARBA00022741"/>
    </source>
</evidence>
<evidence type="ECO:0000256" key="8">
    <source>
        <dbReference type="ARBA" id="ARBA00047899"/>
    </source>
</evidence>
<dbReference type="InterPro" id="IPR000719">
    <property type="entry name" value="Prot_kinase_dom"/>
</dbReference>
<dbReference type="RefSeq" id="XP_038069701.1">
    <property type="nucleotide sequence ID" value="XM_038213773.1"/>
</dbReference>
<evidence type="ECO:0000259" key="11">
    <source>
        <dbReference type="PROSITE" id="PS50011"/>
    </source>
</evidence>
<dbReference type="SUPFAM" id="SSF56112">
    <property type="entry name" value="Protein kinase-like (PK-like)"/>
    <property type="match status" value="1"/>
</dbReference>
<organism evidence="12 13">
    <name type="scientific">Patiria miniata</name>
    <name type="common">Bat star</name>
    <name type="synonym">Asterina miniata</name>
    <dbReference type="NCBI Taxonomy" id="46514"/>
    <lineage>
        <taxon>Eukaryota</taxon>
        <taxon>Metazoa</taxon>
        <taxon>Echinodermata</taxon>
        <taxon>Eleutherozoa</taxon>
        <taxon>Asterozoa</taxon>
        <taxon>Asteroidea</taxon>
        <taxon>Valvatacea</taxon>
        <taxon>Valvatida</taxon>
        <taxon>Asterinidae</taxon>
        <taxon>Patiria</taxon>
    </lineage>
</organism>
<dbReference type="Gene3D" id="1.10.510.10">
    <property type="entry name" value="Transferase(Phosphotransferase) domain 1"/>
    <property type="match status" value="1"/>
</dbReference>
<dbReference type="OrthoDB" id="248923at2759"/>
<dbReference type="InterPro" id="IPR011009">
    <property type="entry name" value="Kinase-like_dom_sf"/>
</dbReference>
<comment type="similarity">
    <text evidence="1">Belongs to the protein kinase superfamily. NEK Ser/Thr protein kinase family. NIMA subfamily.</text>
</comment>
<keyword evidence="6" id="KW-0418">Kinase</keyword>
<dbReference type="EC" id="2.7.11.1" evidence="2"/>
<evidence type="ECO:0000256" key="4">
    <source>
        <dbReference type="ARBA" id="ARBA00022679"/>
    </source>
</evidence>
<feature type="compositionally biased region" description="Low complexity" evidence="10">
    <location>
        <begin position="340"/>
        <end position="356"/>
    </location>
</feature>
<feature type="region of interest" description="Disordered" evidence="10">
    <location>
        <begin position="339"/>
        <end position="362"/>
    </location>
</feature>
<dbReference type="PROSITE" id="PS50011">
    <property type="entry name" value="PROTEIN_KINASE_DOM"/>
    <property type="match status" value="1"/>
</dbReference>
<dbReference type="RefSeq" id="XP_038069702.1">
    <property type="nucleotide sequence ID" value="XM_038213774.1"/>
</dbReference>
<feature type="compositionally biased region" description="Acidic residues" evidence="10">
    <location>
        <begin position="668"/>
        <end position="677"/>
    </location>
</feature>
<dbReference type="PROSITE" id="PS00108">
    <property type="entry name" value="PROTEIN_KINASE_ST"/>
    <property type="match status" value="1"/>
</dbReference>
<dbReference type="InterPro" id="IPR008271">
    <property type="entry name" value="Ser/Thr_kinase_AS"/>
</dbReference>
<dbReference type="Proteomes" id="UP000887568">
    <property type="component" value="Unplaced"/>
</dbReference>
<comment type="catalytic activity">
    <reaction evidence="8">
        <text>L-threonyl-[protein] + ATP = O-phospho-L-threonyl-[protein] + ADP + H(+)</text>
        <dbReference type="Rhea" id="RHEA:46608"/>
        <dbReference type="Rhea" id="RHEA-COMP:11060"/>
        <dbReference type="Rhea" id="RHEA-COMP:11605"/>
        <dbReference type="ChEBI" id="CHEBI:15378"/>
        <dbReference type="ChEBI" id="CHEBI:30013"/>
        <dbReference type="ChEBI" id="CHEBI:30616"/>
        <dbReference type="ChEBI" id="CHEBI:61977"/>
        <dbReference type="ChEBI" id="CHEBI:456216"/>
        <dbReference type="EC" id="2.7.11.1"/>
    </reaction>
</comment>